<comment type="caution">
    <text evidence="6">The sequence shown here is derived from an EMBL/GenBank/DDBJ whole genome shotgun (WGS) entry which is preliminary data.</text>
</comment>
<evidence type="ECO:0000256" key="2">
    <source>
        <dbReference type="SAM" id="SignalP"/>
    </source>
</evidence>
<dbReference type="InterPro" id="IPR024732">
    <property type="entry name" value="NAGLU_C"/>
</dbReference>
<evidence type="ECO:0000313" key="6">
    <source>
        <dbReference type="EMBL" id="GMI47062.1"/>
    </source>
</evidence>
<dbReference type="PANTHER" id="PTHR12872:SF1">
    <property type="entry name" value="ALPHA-N-ACETYLGLUCOSAMINIDASE"/>
    <property type="match status" value="1"/>
</dbReference>
<keyword evidence="2" id="KW-0732">Signal</keyword>
<accession>A0A9W7GJW7</accession>
<dbReference type="InterPro" id="IPR007781">
    <property type="entry name" value="NAGLU"/>
</dbReference>
<sequence length="759" mass="83843">MWVPLLLLLATLAPTNCSPVTSQNSTAYDVLIDSLPDSLSSLFNLTLCDSEATGDYSFTHKSEGGVVIVEGSSGVALTAGALDWLKIYGNVSISWGATGGDSFPPSTFTPPPTPPTTKTSPYSHVYYNNVCTYGYSGMWWWDWSRWSSELDRMALNGVTSPLLALGQELVWNMVWEEEGLDQEEIDEWNAGPAYQAWFYMGNLRSFGGPVSLPYMSRTAELQKKILYKARSLGMTPILPSFSGFVPEAYQAHNPSADVKHTDGGWGGDFEPVAYVEPTSEAFKAISRSFITKYCETFECNKDSPNYFAADLYNELSPPSSDPTYLSSASAAVYDAMVAADPNAVWVTQGWMFSSDAAFWQKEQVEAFMVGPPDDKFIVIDLFAEEVPIWKTTDSFFGRSYIFSTIFNFGGRSGIYGMLPNITSGITESLTTSDSMIGLGAAPEAIETNPIDYDLLWDHVYNTDLHDIPTFVDNYASRRYKTSSGAAAVALRSAWSSLRVSALAQTALSQGSIGSVFALRPEFNATQLGCCAQLPVYYDLQDMIDALGSLLEAGSEDEGLEEQGTYRFDVINVAVQVLSNEAMRVYGLMNNAHDIGSGIRENMDYFLSLLDLTDSLLLDQPERMLGFWISKSRLAASGEEADSEADHMELNARTIVTIWGDKGSSLNEYSYRLWSGLLSTFYRLRWEKFFSAVLANPSAFDQGKFTEDVTEWEYGWTKLTTEDIVLPSEPNGKGVELAKEVYGMFSGGRKRGEEHPFAIN</sequence>
<dbReference type="SUPFAM" id="SSF51445">
    <property type="entry name" value="(Trans)glycosidases"/>
    <property type="match status" value="1"/>
</dbReference>
<protein>
    <recommendedName>
        <fullName evidence="8">Alpha-N-acetylglucosaminidase</fullName>
    </recommendedName>
</protein>
<dbReference type="InterPro" id="IPR024240">
    <property type="entry name" value="NAGLU_N"/>
</dbReference>
<organism evidence="6 7">
    <name type="scientific">Triparma columacea</name>
    <dbReference type="NCBI Taxonomy" id="722753"/>
    <lineage>
        <taxon>Eukaryota</taxon>
        <taxon>Sar</taxon>
        <taxon>Stramenopiles</taxon>
        <taxon>Ochrophyta</taxon>
        <taxon>Bolidophyceae</taxon>
        <taxon>Parmales</taxon>
        <taxon>Triparmaceae</taxon>
        <taxon>Triparma</taxon>
    </lineage>
</organism>
<dbReference type="AlphaFoldDB" id="A0A9W7GJW7"/>
<evidence type="ECO:0000256" key="1">
    <source>
        <dbReference type="ARBA" id="ARBA00022801"/>
    </source>
</evidence>
<feature type="domain" description="Alpha-N-acetylglucosaminidase N-terminal" evidence="4">
    <location>
        <begin position="35"/>
        <end position="98"/>
    </location>
</feature>
<feature type="domain" description="Alpha-N-acetylglucosaminidase C-terminal" evidence="5">
    <location>
        <begin position="470"/>
        <end position="741"/>
    </location>
</feature>
<dbReference type="InterPro" id="IPR029018">
    <property type="entry name" value="Hex-like_dom2"/>
</dbReference>
<feature type="domain" description="Alpha-N-acetylglucosaminidase tim-barrel" evidence="3">
    <location>
        <begin position="126"/>
        <end position="461"/>
    </location>
</feature>
<gene>
    <name evidence="6" type="ORF">TrCOL_g3488</name>
</gene>
<reference evidence="7" key="1">
    <citation type="journal article" date="2023" name="Commun. Biol.">
        <title>Genome analysis of Parmales, the sister group of diatoms, reveals the evolutionary specialization of diatoms from phago-mixotrophs to photoautotrophs.</title>
        <authorList>
            <person name="Ban H."/>
            <person name="Sato S."/>
            <person name="Yoshikawa S."/>
            <person name="Yamada K."/>
            <person name="Nakamura Y."/>
            <person name="Ichinomiya M."/>
            <person name="Sato N."/>
            <person name="Blanc-Mathieu R."/>
            <person name="Endo H."/>
            <person name="Kuwata A."/>
            <person name="Ogata H."/>
        </authorList>
    </citation>
    <scope>NUCLEOTIDE SEQUENCE [LARGE SCALE GENOMIC DNA]</scope>
</reference>
<dbReference type="PANTHER" id="PTHR12872">
    <property type="entry name" value="ALPHA-N-ACETYLGLUCOSAMINIDASE"/>
    <property type="match status" value="1"/>
</dbReference>
<feature type="chain" id="PRO_5040975966" description="Alpha-N-acetylglucosaminidase" evidence="2">
    <location>
        <begin position="18"/>
        <end position="759"/>
    </location>
</feature>
<proteinExistence type="predicted"/>
<keyword evidence="7" id="KW-1185">Reference proteome</keyword>
<dbReference type="Gene3D" id="3.30.379.10">
    <property type="entry name" value="Chitobiase/beta-hexosaminidase domain 2-like"/>
    <property type="match status" value="1"/>
</dbReference>
<dbReference type="Pfam" id="PF12971">
    <property type="entry name" value="NAGLU_N"/>
    <property type="match status" value="1"/>
</dbReference>
<keyword evidence="1" id="KW-0378">Hydrolase</keyword>
<dbReference type="Gene3D" id="1.20.120.670">
    <property type="entry name" value="N-acetyl-b-d-glucoasminidase"/>
    <property type="match status" value="1"/>
</dbReference>
<dbReference type="Proteomes" id="UP001165065">
    <property type="component" value="Unassembled WGS sequence"/>
</dbReference>
<dbReference type="InterPro" id="IPR017853">
    <property type="entry name" value="GH"/>
</dbReference>
<dbReference type="Pfam" id="PF12972">
    <property type="entry name" value="NAGLU_C"/>
    <property type="match status" value="1"/>
</dbReference>
<dbReference type="EMBL" id="BRYA01000327">
    <property type="protein sequence ID" value="GMI47062.1"/>
    <property type="molecule type" value="Genomic_DNA"/>
</dbReference>
<dbReference type="Pfam" id="PF05089">
    <property type="entry name" value="NAGLU"/>
    <property type="match status" value="1"/>
</dbReference>
<dbReference type="OrthoDB" id="64736at2759"/>
<evidence type="ECO:0000259" key="3">
    <source>
        <dbReference type="Pfam" id="PF05089"/>
    </source>
</evidence>
<feature type="signal peptide" evidence="2">
    <location>
        <begin position="1"/>
        <end position="17"/>
    </location>
</feature>
<dbReference type="InterPro" id="IPR024733">
    <property type="entry name" value="NAGLU_tim-barrel"/>
</dbReference>
<evidence type="ECO:0000259" key="4">
    <source>
        <dbReference type="Pfam" id="PF12971"/>
    </source>
</evidence>
<name>A0A9W7GJW7_9STRA</name>
<evidence type="ECO:0000259" key="5">
    <source>
        <dbReference type="Pfam" id="PF12972"/>
    </source>
</evidence>
<evidence type="ECO:0000313" key="7">
    <source>
        <dbReference type="Proteomes" id="UP001165065"/>
    </source>
</evidence>
<evidence type="ECO:0008006" key="8">
    <source>
        <dbReference type="Google" id="ProtNLM"/>
    </source>
</evidence>
<dbReference type="Gene3D" id="3.20.20.80">
    <property type="entry name" value="Glycosidases"/>
    <property type="match status" value="1"/>
</dbReference>
<dbReference type="GO" id="GO:0016787">
    <property type="term" value="F:hydrolase activity"/>
    <property type="evidence" value="ECO:0007669"/>
    <property type="project" value="UniProtKB-KW"/>
</dbReference>